<evidence type="ECO:0000256" key="1">
    <source>
        <dbReference type="SAM" id="SignalP"/>
    </source>
</evidence>
<dbReference type="SUPFAM" id="SSF101898">
    <property type="entry name" value="NHL repeat"/>
    <property type="match status" value="1"/>
</dbReference>
<keyword evidence="3" id="KW-1185">Reference proteome</keyword>
<organism evidence="2 3">
    <name type="scientific">Hymenobacter lucidus</name>
    <dbReference type="NCBI Taxonomy" id="2880930"/>
    <lineage>
        <taxon>Bacteria</taxon>
        <taxon>Pseudomonadati</taxon>
        <taxon>Bacteroidota</taxon>
        <taxon>Cytophagia</taxon>
        <taxon>Cytophagales</taxon>
        <taxon>Hymenobacteraceae</taxon>
        <taxon>Hymenobacter</taxon>
    </lineage>
</organism>
<dbReference type="Proteomes" id="UP001165296">
    <property type="component" value="Unassembled WGS sequence"/>
</dbReference>
<feature type="signal peptide" evidence="1">
    <location>
        <begin position="1"/>
        <end position="24"/>
    </location>
</feature>
<dbReference type="InterPro" id="IPR052918">
    <property type="entry name" value="Motility_Chemotaxis_Reg"/>
</dbReference>
<dbReference type="PANTHER" id="PTHR35580">
    <property type="entry name" value="CELL SURFACE GLYCOPROTEIN (S-LAYER PROTEIN)-LIKE PROTEIN"/>
    <property type="match status" value="1"/>
</dbReference>
<reference evidence="2" key="1">
    <citation type="submission" date="2021-10" db="EMBL/GenBank/DDBJ databases">
        <authorList>
            <person name="Dean J.D."/>
            <person name="Kim M.K."/>
            <person name="Newey C.N."/>
            <person name="Stoker T.S."/>
            <person name="Thompson D.W."/>
            <person name="Grose J.H."/>
        </authorList>
    </citation>
    <scope>NUCLEOTIDE SEQUENCE</scope>
    <source>
        <strain evidence="2">BT178</strain>
    </source>
</reference>
<proteinExistence type="predicted"/>
<name>A0ABS8AS10_9BACT</name>
<dbReference type="Gene3D" id="2.80.10.50">
    <property type="match status" value="1"/>
</dbReference>
<evidence type="ECO:0000313" key="3">
    <source>
        <dbReference type="Proteomes" id="UP001165296"/>
    </source>
</evidence>
<dbReference type="PANTHER" id="PTHR35580:SF1">
    <property type="entry name" value="PHYTASE-LIKE DOMAIN-CONTAINING PROTEIN"/>
    <property type="match status" value="1"/>
</dbReference>
<gene>
    <name evidence="2" type="ORF">LGH74_12390</name>
</gene>
<evidence type="ECO:0000313" key="2">
    <source>
        <dbReference type="EMBL" id="MCB2408778.1"/>
    </source>
</evidence>
<dbReference type="RefSeq" id="WP_226176145.1">
    <property type="nucleotide sequence ID" value="NZ_JAJADR010000003.1"/>
</dbReference>
<dbReference type="InterPro" id="IPR026444">
    <property type="entry name" value="Secre_tail"/>
</dbReference>
<keyword evidence="1" id="KW-0732">Signal</keyword>
<feature type="chain" id="PRO_5046977702" evidence="1">
    <location>
        <begin position="25"/>
        <end position="561"/>
    </location>
</feature>
<dbReference type="NCBIfam" id="TIGR04183">
    <property type="entry name" value="Por_Secre_tail"/>
    <property type="match status" value="1"/>
</dbReference>
<accession>A0ABS8AS10</accession>
<comment type="caution">
    <text evidence="2">The sequence shown here is derived from an EMBL/GenBank/DDBJ whole genome shotgun (WGS) entry which is preliminary data.</text>
</comment>
<sequence length="561" mass="57207">MSVSTLCCRFLLLACLTGSLSAQAQTGPAWTHATATGRGTEVRGAMVADAAGNTYEAGSFSGSLTLGTTQLTSIGNSDGYLAKYAPDGSLTWVRQIGSVGRERAYGVAVDGAGNAYITGSFGSALNLGNGISLAGPATSTVNDWLYVARYSAQGTPEWAQQASTGPTATSAGCAIGVDAQGSVSVAGTLTSSITIGSLSINTPPTTLNTGTFLARFSGPTGTLQALTPAFFYAAGHNQFKYQPRLAVGTTGETYLIDFFNQSIVLPDAAATTITSRGSNDEIILKYGPTSTFQWLEQIGGTGEDRANAAAVDAAGNLYVAGYLEGSATFGAATTVTGAGSWDGYLAKYSPQGVLQWAQPSGGTSFDAWNALGLDAAGNPYVAGYFAGTARFGSSTLTSAGSADMVVAAYSPTGQVRWLRQVGSGSGSATSHYLDLDKQGNIYVKGGFSGTVTVGPFSLTSTVAPPNYETFLARLGNATLATQASRSQPLGLYPNPASNQLHLPALPAGTRVQLLDALGRVARTAVVAAGATVSVQSLLPGLYTLRATDAQGQQFAGKVAVE</sequence>
<dbReference type="Pfam" id="PF06739">
    <property type="entry name" value="SBBP"/>
    <property type="match status" value="1"/>
</dbReference>
<dbReference type="InterPro" id="IPR010620">
    <property type="entry name" value="SBBP_repeat"/>
</dbReference>
<protein>
    <submittedName>
        <fullName evidence="2">SBBP repeat-containing protein</fullName>
    </submittedName>
</protein>
<dbReference type="EMBL" id="JAJADR010000003">
    <property type="protein sequence ID" value="MCB2408778.1"/>
    <property type="molecule type" value="Genomic_DNA"/>
</dbReference>